<evidence type="ECO:0000259" key="3">
    <source>
        <dbReference type="PROSITE" id="PS50041"/>
    </source>
</evidence>
<gene>
    <name evidence="5" type="primary">LOC107123863</name>
</gene>
<accession>A0ABM1L9Q5</accession>
<dbReference type="RefSeq" id="XP_015282692.1">
    <property type="nucleotide sequence ID" value="XM_015427206.1"/>
</dbReference>
<protein>
    <submittedName>
        <fullName evidence="5">Snaclec bitiscetin subunit beta-like</fullName>
    </submittedName>
</protein>
<feature type="signal peptide" evidence="2">
    <location>
        <begin position="1"/>
        <end position="19"/>
    </location>
</feature>
<keyword evidence="4" id="KW-1185">Reference proteome</keyword>
<evidence type="ECO:0000256" key="1">
    <source>
        <dbReference type="ARBA" id="ARBA00023157"/>
    </source>
</evidence>
<name>A0ABM1L9Q5_GEKJA</name>
<dbReference type="InterPro" id="IPR001304">
    <property type="entry name" value="C-type_lectin-like"/>
</dbReference>
<keyword evidence="2" id="KW-0732">Signal</keyword>
<dbReference type="CDD" id="cd00037">
    <property type="entry name" value="CLECT"/>
    <property type="match status" value="1"/>
</dbReference>
<dbReference type="PROSITE" id="PS50041">
    <property type="entry name" value="C_TYPE_LECTIN_2"/>
    <property type="match status" value="1"/>
</dbReference>
<dbReference type="Gene3D" id="3.10.100.10">
    <property type="entry name" value="Mannose-Binding Protein A, subunit A"/>
    <property type="match status" value="1"/>
</dbReference>
<feature type="chain" id="PRO_5047237756" evidence="2">
    <location>
        <begin position="20"/>
        <end position="207"/>
    </location>
</feature>
<dbReference type="GeneID" id="107123863"/>
<dbReference type="SUPFAM" id="SSF56436">
    <property type="entry name" value="C-type lectin-like"/>
    <property type="match status" value="1"/>
</dbReference>
<sequence length="207" mass="22434">MKPLLLFFLGALLLPELKGASQRRVRFLLGNLFGNNDPPPPATTQAPPALPAEPASFCQGGCRDGWFSYMGQCYLFVQEPKTWEGAERACQRAVNGGHLTSIVSAEHNDFLVRLATHAGHRTAQFWTGGSHRKGSSLQWTDGSTTSFFQRPLSSILSMAGSAVNALLSIRICVKLNINVGGQGDWDGSDCGKKLPFVCSYKPNLLPP</sequence>
<reference evidence="5" key="1">
    <citation type="submission" date="2025-08" db="UniProtKB">
        <authorList>
            <consortium name="RefSeq"/>
        </authorList>
    </citation>
    <scope>IDENTIFICATION</scope>
</reference>
<dbReference type="InterPro" id="IPR016187">
    <property type="entry name" value="CTDL_fold"/>
</dbReference>
<dbReference type="Pfam" id="PF00059">
    <property type="entry name" value="Lectin_C"/>
    <property type="match status" value="1"/>
</dbReference>
<dbReference type="PRINTS" id="PR01504">
    <property type="entry name" value="PNCREATITSAP"/>
</dbReference>
<evidence type="ECO:0000313" key="4">
    <source>
        <dbReference type="Proteomes" id="UP000694871"/>
    </source>
</evidence>
<dbReference type="InterPro" id="IPR050111">
    <property type="entry name" value="C-type_lectin/snaclec_domain"/>
</dbReference>
<keyword evidence="1" id="KW-1015">Disulfide bond</keyword>
<organism evidence="4 5">
    <name type="scientific">Gekko japonicus</name>
    <name type="common">Schlegel's Japanese gecko</name>
    <dbReference type="NCBI Taxonomy" id="146911"/>
    <lineage>
        <taxon>Eukaryota</taxon>
        <taxon>Metazoa</taxon>
        <taxon>Chordata</taxon>
        <taxon>Craniata</taxon>
        <taxon>Vertebrata</taxon>
        <taxon>Euteleostomi</taxon>
        <taxon>Lepidosauria</taxon>
        <taxon>Squamata</taxon>
        <taxon>Bifurcata</taxon>
        <taxon>Gekkota</taxon>
        <taxon>Gekkonidae</taxon>
        <taxon>Gekkoninae</taxon>
        <taxon>Gekko</taxon>
    </lineage>
</organism>
<dbReference type="PANTHER" id="PTHR22803">
    <property type="entry name" value="MANNOSE, PHOSPHOLIPASE, LECTIN RECEPTOR RELATED"/>
    <property type="match status" value="1"/>
</dbReference>
<dbReference type="SMART" id="SM00034">
    <property type="entry name" value="CLECT"/>
    <property type="match status" value="1"/>
</dbReference>
<dbReference type="InterPro" id="IPR016186">
    <property type="entry name" value="C-type_lectin-like/link_sf"/>
</dbReference>
<evidence type="ECO:0000256" key="2">
    <source>
        <dbReference type="SAM" id="SignalP"/>
    </source>
</evidence>
<evidence type="ECO:0000313" key="5">
    <source>
        <dbReference type="RefSeq" id="XP_015282692.1"/>
    </source>
</evidence>
<dbReference type="Proteomes" id="UP000694871">
    <property type="component" value="Unplaced"/>
</dbReference>
<feature type="domain" description="C-type lectin" evidence="3">
    <location>
        <begin position="69"/>
        <end position="199"/>
    </location>
</feature>
<proteinExistence type="predicted"/>